<organism evidence="2 3">
    <name type="scientific">Vanilla planifolia</name>
    <name type="common">Vanilla</name>
    <dbReference type="NCBI Taxonomy" id="51239"/>
    <lineage>
        <taxon>Eukaryota</taxon>
        <taxon>Viridiplantae</taxon>
        <taxon>Streptophyta</taxon>
        <taxon>Embryophyta</taxon>
        <taxon>Tracheophyta</taxon>
        <taxon>Spermatophyta</taxon>
        <taxon>Magnoliopsida</taxon>
        <taxon>Liliopsida</taxon>
        <taxon>Asparagales</taxon>
        <taxon>Orchidaceae</taxon>
        <taxon>Vanilloideae</taxon>
        <taxon>Vanilleae</taxon>
        <taxon>Vanilla</taxon>
    </lineage>
</organism>
<feature type="compositionally biased region" description="Basic and acidic residues" evidence="1">
    <location>
        <begin position="1"/>
        <end position="13"/>
    </location>
</feature>
<evidence type="ECO:0000313" key="2">
    <source>
        <dbReference type="EMBL" id="KAG0455094.1"/>
    </source>
</evidence>
<dbReference type="EMBL" id="JADCNL010000013">
    <property type="protein sequence ID" value="KAG0455094.1"/>
    <property type="molecule type" value="Genomic_DNA"/>
</dbReference>
<accession>A0A835U9V6</accession>
<protein>
    <submittedName>
        <fullName evidence="2">Uncharacterized protein</fullName>
    </submittedName>
</protein>
<name>A0A835U9V6_VANPL</name>
<gene>
    <name evidence="2" type="ORF">HPP92_024386</name>
</gene>
<keyword evidence="3" id="KW-1185">Reference proteome</keyword>
<evidence type="ECO:0000256" key="1">
    <source>
        <dbReference type="SAM" id="MobiDB-lite"/>
    </source>
</evidence>
<comment type="caution">
    <text evidence="2">The sequence shown here is derived from an EMBL/GenBank/DDBJ whole genome shotgun (WGS) entry which is preliminary data.</text>
</comment>
<feature type="compositionally biased region" description="Basic and acidic residues" evidence="1">
    <location>
        <begin position="45"/>
        <end position="56"/>
    </location>
</feature>
<dbReference type="OrthoDB" id="2143914at2759"/>
<feature type="region of interest" description="Disordered" evidence="1">
    <location>
        <begin position="1"/>
        <end position="56"/>
    </location>
</feature>
<sequence length="117" mass="12674">MVRSDQRQERLEGETDGGEAGPEEATVVEGVKEGEGVGQGGEEAVGCRDGRVVGHRDGPSAVATIVEGGEGFVGRLGREAKRDVDRGAWVCMMPNYTLDGRRRRETEESGCRHFLRD</sequence>
<evidence type="ECO:0000313" key="3">
    <source>
        <dbReference type="Proteomes" id="UP000636800"/>
    </source>
</evidence>
<proteinExistence type="predicted"/>
<dbReference type="Proteomes" id="UP000636800">
    <property type="component" value="Chromosome 13"/>
</dbReference>
<dbReference type="AlphaFoldDB" id="A0A835U9V6"/>
<reference evidence="2 3" key="1">
    <citation type="journal article" date="2020" name="Nat. Food">
        <title>A phased Vanilla planifolia genome enables genetic improvement of flavour and production.</title>
        <authorList>
            <person name="Hasing T."/>
            <person name="Tang H."/>
            <person name="Brym M."/>
            <person name="Khazi F."/>
            <person name="Huang T."/>
            <person name="Chambers A.H."/>
        </authorList>
    </citation>
    <scope>NUCLEOTIDE SEQUENCE [LARGE SCALE GENOMIC DNA]</scope>
    <source>
        <tissue evidence="2">Leaf</tissue>
    </source>
</reference>